<evidence type="ECO:0000256" key="2">
    <source>
        <dbReference type="SAM" id="Phobius"/>
    </source>
</evidence>
<dbReference type="PANTHER" id="PTHR33429">
    <property type="entry name" value="OS02G0708000 PROTEIN-RELATED"/>
    <property type="match status" value="1"/>
</dbReference>
<proteinExistence type="predicted"/>
<keyword evidence="4" id="KW-1185">Reference proteome</keyword>
<feature type="transmembrane region" description="Helical" evidence="2">
    <location>
        <begin position="28"/>
        <end position="48"/>
    </location>
</feature>
<sequence length="126" mass="12827">MSMLYSPPPPPPPQLMASPPPYTTHGSIGAVIGVLAVVLVLCVGAVLVGRLCSGRGIRGRTHYDMESWVETKCSSCVDGRIVLSRPPPSPPPPPPPPTTTHGTTGGGGDGGHEGTQEQSPPSNAAS</sequence>
<dbReference type="PANTHER" id="PTHR33429:SF2">
    <property type="entry name" value="OS01G0888850 PROTEIN"/>
    <property type="match status" value="1"/>
</dbReference>
<protein>
    <submittedName>
        <fullName evidence="3">Uncharacterized protein</fullName>
    </submittedName>
</protein>
<evidence type="ECO:0000256" key="1">
    <source>
        <dbReference type="SAM" id="MobiDB-lite"/>
    </source>
</evidence>
<keyword evidence="2" id="KW-0812">Transmembrane</keyword>
<comment type="caution">
    <text evidence="3">The sequence shown here is derived from an EMBL/GenBank/DDBJ whole genome shotgun (WGS) entry which is preliminary data.</text>
</comment>
<feature type="compositionally biased region" description="Polar residues" evidence="1">
    <location>
        <begin position="116"/>
        <end position="126"/>
    </location>
</feature>
<dbReference type="AlphaFoldDB" id="A0AAW1NEB0"/>
<dbReference type="EMBL" id="JBDFQZ010000001">
    <property type="protein sequence ID" value="KAK9756388.1"/>
    <property type="molecule type" value="Genomic_DNA"/>
</dbReference>
<keyword evidence="2" id="KW-1133">Transmembrane helix</keyword>
<reference evidence="3" key="1">
    <citation type="submission" date="2024-03" db="EMBL/GenBank/DDBJ databases">
        <title>WGS assembly of Saponaria officinalis var. Norfolk2.</title>
        <authorList>
            <person name="Jenkins J."/>
            <person name="Shu S."/>
            <person name="Grimwood J."/>
            <person name="Barry K."/>
            <person name="Goodstein D."/>
            <person name="Schmutz J."/>
            <person name="Leebens-Mack J."/>
            <person name="Osbourn A."/>
        </authorList>
    </citation>
    <scope>NUCLEOTIDE SEQUENCE [LARGE SCALE GENOMIC DNA]</scope>
    <source>
        <strain evidence="3">JIC</strain>
    </source>
</reference>
<feature type="compositionally biased region" description="Pro residues" evidence="1">
    <location>
        <begin position="85"/>
        <end position="98"/>
    </location>
</feature>
<feature type="region of interest" description="Disordered" evidence="1">
    <location>
        <begin position="80"/>
        <end position="126"/>
    </location>
</feature>
<name>A0AAW1NEB0_SAPOF</name>
<gene>
    <name evidence="3" type="ORF">RND81_01G093600</name>
</gene>
<accession>A0AAW1NEB0</accession>
<dbReference type="Proteomes" id="UP001443914">
    <property type="component" value="Unassembled WGS sequence"/>
</dbReference>
<organism evidence="3 4">
    <name type="scientific">Saponaria officinalis</name>
    <name type="common">Common soapwort</name>
    <name type="synonym">Lychnis saponaria</name>
    <dbReference type="NCBI Taxonomy" id="3572"/>
    <lineage>
        <taxon>Eukaryota</taxon>
        <taxon>Viridiplantae</taxon>
        <taxon>Streptophyta</taxon>
        <taxon>Embryophyta</taxon>
        <taxon>Tracheophyta</taxon>
        <taxon>Spermatophyta</taxon>
        <taxon>Magnoliopsida</taxon>
        <taxon>eudicotyledons</taxon>
        <taxon>Gunneridae</taxon>
        <taxon>Pentapetalae</taxon>
        <taxon>Caryophyllales</taxon>
        <taxon>Caryophyllaceae</taxon>
        <taxon>Caryophylleae</taxon>
        <taxon>Saponaria</taxon>
    </lineage>
</organism>
<keyword evidence="2" id="KW-0472">Membrane</keyword>
<evidence type="ECO:0000313" key="3">
    <source>
        <dbReference type="EMBL" id="KAK9756388.1"/>
    </source>
</evidence>
<evidence type="ECO:0000313" key="4">
    <source>
        <dbReference type="Proteomes" id="UP001443914"/>
    </source>
</evidence>